<accession>A0A409WA10</accession>
<reference evidence="2 3" key="1">
    <citation type="journal article" date="2018" name="Evol. Lett.">
        <title>Horizontal gene cluster transfer increased hallucinogenic mushroom diversity.</title>
        <authorList>
            <person name="Reynolds H.T."/>
            <person name="Vijayakumar V."/>
            <person name="Gluck-Thaler E."/>
            <person name="Korotkin H.B."/>
            <person name="Matheny P.B."/>
            <person name="Slot J.C."/>
        </authorList>
    </citation>
    <scope>NUCLEOTIDE SEQUENCE [LARGE SCALE GENOMIC DNA]</scope>
    <source>
        <strain evidence="2 3">SRW20</strain>
    </source>
</reference>
<feature type="compositionally biased region" description="Basic residues" evidence="1">
    <location>
        <begin position="1239"/>
        <end position="1249"/>
    </location>
</feature>
<feature type="compositionally biased region" description="Basic and acidic residues" evidence="1">
    <location>
        <begin position="52"/>
        <end position="74"/>
    </location>
</feature>
<feature type="region of interest" description="Disordered" evidence="1">
    <location>
        <begin position="49"/>
        <end position="74"/>
    </location>
</feature>
<sequence length="1249" mass="140628">MPRGRPRKPIPSGFEVKGDLVRCTVCKEGDITGEGKWISYQSAEGHLTTTAHKTEVDRKQKRKEAKEQQEERGRGIYGAPAVAVAGPSSIAPVYQRMNMYADSFQSHIDVTMEPETPEFPQNTSHSRHAFLDSDHVNIGITPISEHDPEAERERLKEQVAELLQQAEHEDAFGSDSLDDDLTSTNVAELFDDLDLQDEATEDEVFDYFNNNACDRNYYPYPNKTMMLLDILDNLPRLRLSTNHLRLILWLLKQCGVSNVPSYAAFRKLQEGLQSMCGTEPEQHVSSLGNIFYSNNIGASVIRDFSNPEIAKHIHLYPEEKDGPISEVWQAERWREFKPSELTPMFSHGHRQFFIDEVAQLQDGRYILPHNLIMRKGELTSDCRIVTPNVNGWTISEEVQIIPTSSFEYNYLDIASAMPGSAIPWADEVTAPVMPNALRELAGDDDLVVIMLPLWCDDVSGNKSKQYNKHINICTVNSNIPGRLLQQEYFVHFVSTSPHATSPEQFSEIKKQIEATQKKPLRCYNAHTKKNTRAIIRASGLPADNPQQSEEASHIGGNGNCKCRGCRVGGPHQVTESDEGYHALYMVGIKRSADEVRAEVDKQIKLAMRGVEKPILDRQTSTGTKDKVAQYWIDILLKKAREMKSTDPSKSEEDVAKELEEWLEKQPGDKMNPLLSLAGLDPTQDTPVKILHTILLGIVKYAWYNLHSNWSEAQQNLLTIRLQSTDISGLSVPPIRAAYMMQYRNALIGKHFKTLMQTVPFHVHGMVSDAQFQLVKAIGELGSILWVHEIDNMNEYLSDLEVLIGNVLDAFAEVDPSKITVKMKLHMLPHLIEDVKRYGPAIRNSTEVFECFNAVFRLCSILSNHQAPSRDIARKFSSMDRLKHMLSGGYWLHEVDKEKFEWVQAGENVRAVLKSDPTVQRHLGWAPASHITAGATRFEGRKRSPPMAWDATEASKHAPNVDVIIQDARLQMWRKGVNTTAQSGDHCSVGSWVIAKDNKTGKHHIGRLCEIIAPDNASAATKGVVVLELFDLGQNRHPDFGLPILQRPPAEHESYTLLSTKASFQLSSQSTLQDILFTFSAQHDCLTSDCSATALQPQRQERQATSRMNKLVAHSNEDRFIINLYGLHNANLRKFIPRHLTKPLPLHNDRKAFHYEVAAKLRIQQTEKRARTKEKRAATAAAKKAKKASNNAGAQSVAVTAEPESEEERDHESEEELDGGLYDDEMGEEEDVEAGQGKGRGLKRKRRKVD</sequence>
<evidence type="ECO:0000256" key="1">
    <source>
        <dbReference type="SAM" id="MobiDB-lite"/>
    </source>
</evidence>
<name>A0A409WA10_9AGAR</name>
<dbReference type="PANTHER" id="PTHR31912:SF34">
    <property type="entry name" value="NOTOCHORD-RELATED PROTEIN"/>
    <property type="match status" value="1"/>
</dbReference>
<dbReference type="InParanoid" id="A0A409WA10"/>
<feature type="region of interest" description="Disordered" evidence="1">
    <location>
        <begin position="1163"/>
        <end position="1249"/>
    </location>
</feature>
<dbReference type="EMBL" id="NHYE01005269">
    <property type="protein sequence ID" value="PPQ75331.1"/>
    <property type="molecule type" value="Genomic_DNA"/>
</dbReference>
<feature type="compositionally biased region" description="Acidic residues" evidence="1">
    <location>
        <begin position="1202"/>
        <end position="1232"/>
    </location>
</feature>
<organism evidence="2 3">
    <name type="scientific">Gymnopilus dilepis</name>
    <dbReference type="NCBI Taxonomy" id="231916"/>
    <lineage>
        <taxon>Eukaryota</taxon>
        <taxon>Fungi</taxon>
        <taxon>Dikarya</taxon>
        <taxon>Basidiomycota</taxon>
        <taxon>Agaricomycotina</taxon>
        <taxon>Agaricomycetes</taxon>
        <taxon>Agaricomycetidae</taxon>
        <taxon>Agaricales</taxon>
        <taxon>Agaricineae</taxon>
        <taxon>Hymenogastraceae</taxon>
        <taxon>Gymnopilus</taxon>
    </lineage>
</organism>
<dbReference type="Proteomes" id="UP000284706">
    <property type="component" value="Unassembled WGS sequence"/>
</dbReference>
<protein>
    <submittedName>
        <fullName evidence="2">Uncharacterized protein</fullName>
    </submittedName>
</protein>
<evidence type="ECO:0000313" key="2">
    <source>
        <dbReference type="EMBL" id="PPQ75331.1"/>
    </source>
</evidence>
<comment type="caution">
    <text evidence="2">The sequence shown here is derived from an EMBL/GenBank/DDBJ whole genome shotgun (WGS) entry which is preliminary data.</text>
</comment>
<proteinExistence type="predicted"/>
<dbReference type="OrthoDB" id="2506088at2759"/>
<dbReference type="PANTHER" id="PTHR31912">
    <property type="entry name" value="IP13529P"/>
    <property type="match status" value="1"/>
</dbReference>
<feature type="compositionally biased region" description="Polar residues" evidence="1">
    <location>
        <begin position="1188"/>
        <end position="1197"/>
    </location>
</feature>
<evidence type="ECO:0000313" key="3">
    <source>
        <dbReference type="Proteomes" id="UP000284706"/>
    </source>
</evidence>
<gene>
    <name evidence="2" type="ORF">CVT26_015184</name>
</gene>
<dbReference type="STRING" id="231916.A0A409WA10"/>
<dbReference type="AlphaFoldDB" id="A0A409WA10"/>
<keyword evidence="3" id="KW-1185">Reference proteome</keyword>